<proteinExistence type="predicted"/>
<dbReference type="AlphaFoldDB" id="A0A1J1JA38"/>
<dbReference type="EMBL" id="CVRI01000075">
    <property type="protein sequence ID" value="CRL08406.1"/>
    <property type="molecule type" value="Genomic_DNA"/>
</dbReference>
<organism evidence="1 2">
    <name type="scientific">Clunio marinus</name>
    <dbReference type="NCBI Taxonomy" id="568069"/>
    <lineage>
        <taxon>Eukaryota</taxon>
        <taxon>Metazoa</taxon>
        <taxon>Ecdysozoa</taxon>
        <taxon>Arthropoda</taxon>
        <taxon>Hexapoda</taxon>
        <taxon>Insecta</taxon>
        <taxon>Pterygota</taxon>
        <taxon>Neoptera</taxon>
        <taxon>Endopterygota</taxon>
        <taxon>Diptera</taxon>
        <taxon>Nematocera</taxon>
        <taxon>Chironomoidea</taxon>
        <taxon>Chironomidae</taxon>
        <taxon>Clunio</taxon>
    </lineage>
</organism>
<protein>
    <submittedName>
        <fullName evidence="1">CLUMA_CG021562, isoform A</fullName>
    </submittedName>
</protein>
<dbReference type="Proteomes" id="UP000183832">
    <property type="component" value="Unassembled WGS sequence"/>
</dbReference>
<name>A0A1J1JA38_9DIPT</name>
<keyword evidence="2" id="KW-1185">Reference proteome</keyword>
<accession>A0A1J1JA38</accession>
<evidence type="ECO:0000313" key="1">
    <source>
        <dbReference type="EMBL" id="CRL08406.1"/>
    </source>
</evidence>
<reference evidence="1 2" key="1">
    <citation type="submission" date="2015-04" db="EMBL/GenBank/DDBJ databases">
        <authorList>
            <person name="Syromyatnikov M.Y."/>
            <person name="Popov V.N."/>
        </authorList>
    </citation>
    <scope>NUCLEOTIDE SEQUENCE [LARGE SCALE GENOMIC DNA]</scope>
</reference>
<evidence type="ECO:0000313" key="2">
    <source>
        <dbReference type="Proteomes" id="UP000183832"/>
    </source>
</evidence>
<gene>
    <name evidence="1" type="ORF">CLUMA_CG021562</name>
</gene>
<sequence>MTKQRYAIDISRRLITRRSFTNATKDIKFNTLMNTIKACRLRQDVKIVTLLDILVYTRHTMTHDADNRQTLIKHNKKCFHSSPFNLH</sequence>